<keyword evidence="1" id="KW-0472">Membrane</keyword>
<dbReference type="RefSeq" id="WP_226542601.1">
    <property type="nucleotide sequence ID" value="NZ_CP129013.1"/>
</dbReference>
<proteinExistence type="predicted"/>
<keyword evidence="1" id="KW-1133">Transmembrane helix</keyword>
<feature type="transmembrane region" description="Helical" evidence="1">
    <location>
        <begin position="7"/>
        <end position="27"/>
    </location>
</feature>
<name>A0ABY9JT45_9BACI</name>
<organism evidence="2 3">
    <name type="scientific">Bacillus carboniphilus</name>
    <dbReference type="NCBI Taxonomy" id="86663"/>
    <lineage>
        <taxon>Bacteria</taxon>
        <taxon>Bacillati</taxon>
        <taxon>Bacillota</taxon>
        <taxon>Bacilli</taxon>
        <taxon>Bacillales</taxon>
        <taxon>Bacillaceae</taxon>
        <taxon>Bacillus</taxon>
    </lineage>
</organism>
<dbReference type="EMBL" id="CP129013">
    <property type="protein sequence ID" value="WLR42561.1"/>
    <property type="molecule type" value="Genomic_DNA"/>
</dbReference>
<reference evidence="2 3" key="1">
    <citation type="submission" date="2023-06" db="EMBL/GenBank/DDBJ databases">
        <title>Five Gram-positive bacteria isolated from mangrove sediments in Shenzhen, Guangdong, China.</title>
        <authorList>
            <person name="Yu S."/>
            <person name="Zheng W."/>
            <person name="Huang Y."/>
        </authorList>
    </citation>
    <scope>NUCLEOTIDE SEQUENCE [LARGE SCALE GENOMIC DNA]</scope>
    <source>
        <strain evidence="2 3">SaN35-3</strain>
    </source>
</reference>
<gene>
    <name evidence="2" type="ORF">LC087_18045</name>
</gene>
<sequence>MTDKKKRIFLIIGMISLLFFGALVSNYNSFNKTKNSCFESNGKPTVEKSFLAINWSVSCK</sequence>
<accession>A0ABY9JT45</accession>
<keyword evidence="3" id="KW-1185">Reference proteome</keyword>
<protein>
    <submittedName>
        <fullName evidence="2">Uncharacterized protein</fullName>
    </submittedName>
</protein>
<evidence type="ECO:0000313" key="3">
    <source>
        <dbReference type="Proteomes" id="UP001197974"/>
    </source>
</evidence>
<keyword evidence="1" id="KW-0812">Transmembrane</keyword>
<evidence type="ECO:0000256" key="1">
    <source>
        <dbReference type="SAM" id="Phobius"/>
    </source>
</evidence>
<evidence type="ECO:0000313" key="2">
    <source>
        <dbReference type="EMBL" id="WLR42561.1"/>
    </source>
</evidence>
<dbReference type="Proteomes" id="UP001197974">
    <property type="component" value="Chromosome"/>
</dbReference>